<proteinExistence type="inferred from homology"/>
<dbReference type="EC" id="6.3.4.2" evidence="3"/>
<dbReference type="GO" id="GO:0006241">
    <property type="term" value="P:CTP biosynthetic process"/>
    <property type="evidence" value="ECO:0007669"/>
    <property type="project" value="TreeGrafter"/>
</dbReference>
<sequence length="255" mass="27168">MRVMLQTRTARVALVGDRSPHVRSHTRIPGLVEALRTRDGLALDTYWVGTDDVADTRVEDFDGVWVLPGSPYRSEAGALSAIRTARERGIPLLGTCGGFQHALLEYARHVCGIATASHAEVAPDAAQQLVVPLSCSLLGHEGVVLVEPGSMVERILGAQRSVERYHCAYGPNAAYADVLRAHGLRFTGHDDDGAIRVAELPGHPFYLITLFQPELAGDSGQCHPIVRAFAAAAVTHAATHAAAHAATGHPRTLSA</sequence>
<evidence type="ECO:0000313" key="11">
    <source>
        <dbReference type="EMBL" id="MCP2169804.1"/>
    </source>
</evidence>
<keyword evidence="6" id="KW-0067">ATP-binding</keyword>
<keyword evidence="4" id="KW-0436">Ligase</keyword>
<dbReference type="PANTHER" id="PTHR11550:SF0">
    <property type="entry name" value="CTP SYNTHASE-RELATED"/>
    <property type="match status" value="1"/>
</dbReference>
<comment type="similarity">
    <text evidence="2">Belongs to the CTP synthase family.</text>
</comment>
<comment type="pathway">
    <text evidence="1">Pyrimidine metabolism; CTP biosynthesis via de novo pathway; CTP from UDP: step 2/2.</text>
</comment>
<dbReference type="NCBIfam" id="NF004836">
    <property type="entry name" value="PRK06186.1"/>
    <property type="match status" value="1"/>
</dbReference>
<dbReference type="PROSITE" id="PS51273">
    <property type="entry name" value="GATASE_TYPE_1"/>
    <property type="match status" value="1"/>
</dbReference>
<evidence type="ECO:0000256" key="8">
    <source>
        <dbReference type="ARBA" id="ARBA00022975"/>
    </source>
</evidence>
<dbReference type="GO" id="GO:0003883">
    <property type="term" value="F:CTP synthase activity"/>
    <property type="evidence" value="ECO:0007669"/>
    <property type="project" value="UniProtKB-EC"/>
</dbReference>
<comment type="catalytic activity">
    <reaction evidence="9">
        <text>UTP + L-glutamine + ATP + H2O = CTP + L-glutamate + ADP + phosphate + 2 H(+)</text>
        <dbReference type="Rhea" id="RHEA:26426"/>
        <dbReference type="ChEBI" id="CHEBI:15377"/>
        <dbReference type="ChEBI" id="CHEBI:15378"/>
        <dbReference type="ChEBI" id="CHEBI:29985"/>
        <dbReference type="ChEBI" id="CHEBI:30616"/>
        <dbReference type="ChEBI" id="CHEBI:37563"/>
        <dbReference type="ChEBI" id="CHEBI:43474"/>
        <dbReference type="ChEBI" id="CHEBI:46398"/>
        <dbReference type="ChEBI" id="CHEBI:58359"/>
        <dbReference type="ChEBI" id="CHEBI:456216"/>
        <dbReference type="EC" id="6.3.4.2"/>
    </reaction>
</comment>
<dbReference type="GO" id="GO:0005829">
    <property type="term" value="C:cytosol"/>
    <property type="evidence" value="ECO:0007669"/>
    <property type="project" value="TreeGrafter"/>
</dbReference>
<evidence type="ECO:0000256" key="3">
    <source>
        <dbReference type="ARBA" id="ARBA00012291"/>
    </source>
</evidence>
<comment type="caution">
    <text evidence="11">The sequence shown here is derived from an EMBL/GenBank/DDBJ whole genome shotgun (WGS) entry which is preliminary data.</text>
</comment>
<reference evidence="11" key="1">
    <citation type="submission" date="2022-06" db="EMBL/GenBank/DDBJ databases">
        <title>Genomic Encyclopedia of Archaeal and Bacterial Type Strains, Phase II (KMG-II): from individual species to whole genera.</title>
        <authorList>
            <person name="Goeker M."/>
        </authorList>
    </citation>
    <scope>NUCLEOTIDE SEQUENCE</scope>
    <source>
        <strain evidence="11">DSM 43935</strain>
    </source>
</reference>
<evidence type="ECO:0000256" key="5">
    <source>
        <dbReference type="ARBA" id="ARBA00022741"/>
    </source>
</evidence>
<evidence type="ECO:0000256" key="2">
    <source>
        <dbReference type="ARBA" id="ARBA00007533"/>
    </source>
</evidence>
<feature type="domain" description="Glutamine amidotransferase" evidence="10">
    <location>
        <begin position="41"/>
        <end position="118"/>
    </location>
</feature>
<keyword evidence="12" id="KW-1185">Reference proteome</keyword>
<dbReference type="PANTHER" id="PTHR11550">
    <property type="entry name" value="CTP SYNTHASE"/>
    <property type="match status" value="1"/>
</dbReference>
<dbReference type="GO" id="GO:0005524">
    <property type="term" value="F:ATP binding"/>
    <property type="evidence" value="ECO:0007669"/>
    <property type="project" value="UniProtKB-KW"/>
</dbReference>
<dbReference type="Pfam" id="PF00117">
    <property type="entry name" value="GATase"/>
    <property type="match status" value="1"/>
</dbReference>
<gene>
    <name evidence="11" type="ORF">LX83_006690</name>
</gene>
<dbReference type="InterPro" id="IPR004468">
    <property type="entry name" value="CTP_synthase"/>
</dbReference>
<dbReference type="GO" id="GO:0042802">
    <property type="term" value="F:identical protein binding"/>
    <property type="evidence" value="ECO:0007669"/>
    <property type="project" value="TreeGrafter"/>
</dbReference>
<keyword evidence="7 11" id="KW-0315">Glutamine amidotransferase</keyword>
<evidence type="ECO:0000256" key="4">
    <source>
        <dbReference type="ARBA" id="ARBA00022598"/>
    </source>
</evidence>
<evidence type="ECO:0000256" key="1">
    <source>
        <dbReference type="ARBA" id="ARBA00005171"/>
    </source>
</evidence>
<evidence type="ECO:0000313" key="12">
    <source>
        <dbReference type="Proteomes" id="UP001206128"/>
    </source>
</evidence>
<dbReference type="Proteomes" id="UP001206128">
    <property type="component" value="Unassembled WGS sequence"/>
</dbReference>
<name>A0AAE3KKW9_9PSEU</name>
<organism evidence="11 12">
    <name type="scientific">Goodfellowiella coeruleoviolacea</name>
    <dbReference type="NCBI Taxonomy" id="334858"/>
    <lineage>
        <taxon>Bacteria</taxon>
        <taxon>Bacillati</taxon>
        <taxon>Actinomycetota</taxon>
        <taxon>Actinomycetes</taxon>
        <taxon>Pseudonocardiales</taxon>
        <taxon>Pseudonocardiaceae</taxon>
        <taxon>Goodfellowiella</taxon>
    </lineage>
</organism>
<protein>
    <recommendedName>
        <fullName evidence="3">CTP synthase (glutamine hydrolyzing)</fullName>
        <ecNumber evidence="3">6.3.4.2</ecNumber>
    </recommendedName>
</protein>
<keyword evidence="5" id="KW-0547">Nucleotide-binding</keyword>
<dbReference type="SUPFAM" id="SSF52317">
    <property type="entry name" value="Class I glutamine amidotransferase-like"/>
    <property type="match status" value="1"/>
</dbReference>
<evidence type="ECO:0000256" key="9">
    <source>
        <dbReference type="ARBA" id="ARBA00047781"/>
    </source>
</evidence>
<dbReference type="InterPro" id="IPR017926">
    <property type="entry name" value="GATASE"/>
</dbReference>
<dbReference type="Gene3D" id="3.40.50.880">
    <property type="match status" value="1"/>
</dbReference>
<evidence type="ECO:0000256" key="6">
    <source>
        <dbReference type="ARBA" id="ARBA00022840"/>
    </source>
</evidence>
<dbReference type="EMBL" id="JAMTCK010000021">
    <property type="protein sequence ID" value="MCP2169804.1"/>
    <property type="molecule type" value="Genomic_DNA"/>
</dbReference>
<dbReference type="AlphaFoldDB" id="A0AAE3KKW9"/>
<dbReference type="InterPro" id="IPR029062">
    <property type="entry name" value="Class_I_gatase-like"/>
</dbReference>
<keyword evidence="8" id="KW-0665">Pyrimidine biosynthesis</keyword>
<evidence type="ECO:0000259" key="10">
    <source>
        <dbReference type="Pfam" id="PF00117"/>
    </source>
</evidence>
<accession>A0AAE3KKW9</accession>
<evidence type="ECO:0000256" key="7">
    <source>
        <dbReference type="ARBA" id="ARBA00022962"/>
    </source>
</evidence>
<dbReference type="GO" id="GO:0019856">
    <property type="term" value="P:pyrimidine nucleobase biosynthetic process"/>
    <property type="evidence" value="ECO:0007669"/>
    <property type="project" value="TreeGrafter"/>
</dbReference>